<gene>
    <name evidence="3" type="ORF">TPA0910_10930</name>
</gene>
<dbReference type="RefSeq" id="WP_236256093.1">
    <property type="nucleotide sequence ID" value="NZ_BNEK01000002.1"/>
</dbReference>
<feature type="region of interest" description="Disordered" evidence="1">
    <location>
        <begin position="1"/>
        <end position="23"/>
    </location>
</feature>
<evidence type="ECO:0000313" key="3">
    <source>
        <dbReference type="EMBL" id="GHJ26660.1"/>
    </source>
</evidence>
<comment type="caution">
    <text evidence="3">The sequence shown here is derived from an EMBL/GenBank/DDBJ whole genome shotgun (WGS) entry which is preliminary data.</text>
</comment>
<organism evidence="3 4">
    <name type="scientific">Streptomyces hygroscopicus</name>
    <dbReference type="NCBI Taxonomy" id="1912"/>
    <lineage>
        <taxon>Bacteria</taxon>
        <taxon>Bacillati</taxon>
        <taxon>Actinomycetota</taxon>
        <taxon>Actinomycetes</taxon>
        <taxon>Kitasatosporales</taxon>
        <taxon>Streptomycetaceae</taxon>
        <taxon>Streptomyces</taxon>
        <taxon>Streptomyces violaceusniger group</taxon>
    </lineage>
</organism>
<evidence type="ECO:0000313" key="4">
    <source>
        <dbReference type="Proteomes" id="UP001054854"/>
    </source>
</evidence>
<protein>
    <recommendedName>
        <fullName evidence="2">Aminoglycoside phosphotransferase domain-containing protein</fullName>
    </recommendedName>
</protein>
<evidence type="ECO:0000256" key="1">
    <source>
        <dbReference type="SAM" id="MobiDB-lite"/>
    </source>
</evidence>
<dbReference type="InterPro" id="IPR002575">
    <property type="entry name" value="Aminoglycoside_PTrfase"/>
</dbReference>
<keyword evidence="4" id="KW-1185">Reference proteome</keyword>
<name>A0ABQ3TTI8_STRHY</name>
<feature type="compositionally biased region" description="Basic and acidic residues" evidence="1">
    <location>
        <begin position="1"/>
        <end position="12"/>
    </location>
</feature>
<sequence length="308" mass="33353">MSENGGESRRGNGTEGPGTSSPEVADVLSLLAKERGLELRLVRRFERGDEGAYEVVTPAGHALVLKWIPWSEAAATAAAATARRLERLRGQGSPIPAQVASGRAGDVLFELQELAAGQPVQEVTESVLEQLLAAVAAQRGAGLGTPEDWWEFLIDGLFRDRAPLCRPSVLHGCTGPVEQLLRRLRKAALDAGPPRRVPDDVVHFDFGPANVLADRGRLTAILDWQSCRDGDAGYDLVTTDWDLAAWPKAAPGVRERLAQEIARTCDKGAVAGYAAHTVLRNLTWSYGTEWEEHIVRAGHAFLDRWATG</sequence>
<dbReference type="SUPFAM" id="SSF56112">
    <property type="entry name" value="Protein kinase-like (PK-like)"/>
    <property type="match status" value="1"/>
</dbReference>
<dbReference type="InterPro" id="IPR011009">
    <property type="entry name" value="Kinase-like_dom_sf"/>
</dbReference>
<evidence type="ECO:0000259" key="2">
    <source>
        <dbReference type="Pfam" id="PF01636"/>
    </source>
</evidence>
<dbReference type="EMBL" id="BNEK01000002">
    <property type="protein sequence ID" value="GHJ26660.1"/>
    <property type="molecule type" value="Genomic_DNA"/>
</dbReference>
<dbReference type="Pfam" id="PF01636">
    <property type="entry name" value="APH"/>
    <property type="match status" value="1"/>
</dbReference>
<accession>A0ABQ3TTI8</accession>
<dbReference type="Gene3D" id="3.90.1200.10">
    <property type="match status" value="1"/>
</dbReference>
<reference evidence="3" key="1">
    <citation type="submission" date="2024-05" db="EMBL/GenBank/DDBJ databases">
        <title>Whole genome shotgun sequence of Streptomyces hygroscopicus NBRC 113678.</title>
        <authorList>
            <person name="Komaki H."/>
            <person name="Tamura T."/>
        </authorList>
    </citation>
    <scope>NUCLEOTIDE SEQUENCE</scope>
    <source>
        <strain evidence="3">N11-34</strain>
    </source>
</reference>
<feature type="domain" description="Aminoglycoside phosphotransferase" evidence="2">
    <location>
        <begin position="44"/>
        <end position="249"/>
    </location>
</feature>
<proteinExistence type="predicted"/>
<dbReference type="Proteomes" id="UP001054854">
    <property type="component" value="Unassembled WGS sequence"/>
</dbReference>